<sequence length="296" mass="29183">MSNRIKRHQRPLPPGTGPQAPAEGSDHDAPGGASRADLHTPRGPGPARWFGTGLLGSAGAAVAAAAAPLLAGNALALWHAPGVRTVDEVLGAAVLAAGGAGAVWLAVWAAVAAGALLMAGIRGTAAPVHRLVARRGTPRVVRRALTGALGLSLLAGGVPAMAANDGGPADLGWDAAAARTVATTEDPSGRDAGAEARARGARAPAPVAHAVDLVASGSSGRDPEVAPAPSPHVVTRGESLWSIAATHLGPDATASDVAAAWPRWYEANLSAVGDDPDHITPGLVLEPPAAQPTTGG</sequence>
<keyword evidence="2" id="KW-1133">Transmembrane helix</keyword>
<dbReference type="Gene3D" id="3.10.350.10">
    <property type="entry name" value="LysM domain"/>
    <property type="match status" value="1"/>
</dbReference>
<keyword evidence="4" id="KW-1185">Reference proteome</keyword>
<evidence type="ECO:0000313" key="4">
    <source>
        <dbReference type="Proteomes" id="UP000198520"/>
    </source>
</evidence>
<dbReference type="Proteomes" id="UP000198520">
    <property type="component" value="Unassembled WGS sequence"/>
</dbReference>
<name>A0A1I2HIM9_9MICO</name>
<evidence type="ECO:0008006" key="5">
    <source>
        <dbReference type="Google" id="ProtNLM"/>
    </source>
</evidence>
<dbReference type="EMBL" id="FONZ01000004">
    <property type="protein sequence ID" value="SFF29552.1"/>
    <property type="molecule type" value="Genomic_DNA"/>
</dbReference>
<dbReference type="InterPro" id="IPR036779">
    <property type="entry name" value="LysM_dom_sf"/>
</dbReference>
<feature type="transmembrane region" description="Helical" evidence="2">
    <location>
        <begin position="49"/>
        <end position="70"/>
    </location>
</feature>
<dbReference type="OrthoDB" id="3210682at2"/>
<feature type="transmembrane region" description="Helical" evidence="2">
    <location>
        <begin position="140"/>
        <end position="162"/>
    </location>
</feature>
<dbReference type="RefSeq" id="WP_093379010.1">
    <property type="nucleotide sequence ID" value="NZ_BNAN01000004.1"/>
</dbReference>
<feature type="region of interest" description="Disordered" evidence="1">
    <location>
        <begin position="1"/>
        <end position="43"/>
    </location>
</feature>
<evidence type="ECO:0000313" key="3">
    <source>
        <dbReference type="EMBL" id="SFF29552.1"/>
    </source>
</evidence>
<proteinExistence type="predicted"/>
<dbReference type="STRING" id="285351.SAMN04488035_2370"/>
<dbReference type="InterPro" id="IPR018392">
    <property type="entry name" value="LysM"/>
</dbReference>
<feature type="transmembrane region" description="Helical" evidence="2">
    <location>
        <begin position="90"/>
        <end position="119"/>
    </location>
</feature>
<feature type="compositionally biased region" description="Basic residues" evidence="1">
    <location>
        <begin position="1"/>
        <end position="10"/>
    </location>
</feature>
<accession>A0A1I2HIM9</accession>
<keyword evidence="2" id="KW-0472">Membrane</keyword>
<protein>
    <recommendedName>
        <fullName evidence="5">LysM domain-containing protein</fullName>
    </recommendedName>
</protein>
<dbReference type="CDD" id="cd00118">
    <property type="entry name" value="LysM"/>
    <property type="match status" value="1"/>
</dbReference>
<evidence type="ECO:0000256" key="1">
    <source>
        <dbReference type="SAM" id="MobiDB-lite"/>
    </source>
</evidence>
<dbReference type="AlphaFoldDB" id="A0A1I2HIM9"/>
<feature type="compositionally biased region" description="Basic and acidic residues" evidence="1">
    <location>
        <begin position="187"/>
        <end position="198"/>
    </location>
</feature>
<feature type="region of interest" description="Disordered" evidence="1">
    <location>
        <begin position="182"/>
        <end position="205"/>
    </location>
</feature>
<gene>
    <name evidence="3" type="ORF">SAMN04488035_2370</name>
</gene>
<keyword evidence="2" id="KW-0812">Transmembrane</keyword>
<organism evidence="3 4">
    <name type="scientific">Flavimobilis marinus</name>
    <dbReference type="NCBI Taxonomy" id="285351"/>
    <lineage>
        <taxon>Bacteria</taxon>
        <taxon>Bacillati</taxon>
        <taxon>Actinomycetota</taxon>
        <taxon>Actinomycetes</taxon>
        <taxon>Micrococcales</taxon>
        <taxon>Jonesiaceae</taxon>
        <taxon>Flavimobilis</taxon>
    </lineage>
</organism>
<evidence type="ECO:0000256" key="2">
    <source>
        <dbReference type="SAM" id="Phobius"/>
    </source>
</evidence>
<reference evidence="4" key="1">
    <citation type="submission" date="2016-10" db="EMBL/GenBank/DDBJ databases">
        <authorList>
            <person name="Varghese N."/>
            <person name="Submissions S."/>
        </authorList>
    </citation>
    <scope>NUCLEOTIDE SEQUENCE [LARGE SCALE GENOMIC DNA]</scope>
    <source>
        <strain evidence="4">DSM 19083</strain>
    </source>
</reference>